<name>A0A9J6ZF62_9BACL</name>
<comment type="subcellular location">
    <subcellularLocation>
        <location evidence="1">Membrane</location>
        <topology evidence="1">Multi-pass membrane protein</topology>
    </subcellularLocation>
</comment>
<feature type="transmembrane region" description="Helical" evidence="6">
    <location>
        <begin position="97"/>
        <end position="121"/>
    </location>
</feature>
<keyword evidence="4 6" id="KW-1133">Transmembrane helix</keyword>
<reference evidence="7" key="1">
    <citation type="submission" date="2022-05" db="EMBL/GenBank/DDBJ databases">
        <title>Novel bacterial taxa in a minimal lignocellulolytic consortium and its capacity to transform plastics disclosed by genome-resolved metagenomics.</title>
        <authorList>
            <person name="Rodriguez C.A.D."/>
            <person name="Diaz-Garcia L."/>
            <person name="Herrera K."/>
            <person name="Tarazona N.A."/>
            <person name="Sproer C."/>
            <person name="Overmann J."/>
            <person name="Jimenez D.J."/>
        </authorList>
    </citation>
    <scope>NUCLEOTIDE SEQUENCE</scope>
    <source>
        <strain evidence="7">MAG5</strain>
    </source>
</reference>
<organism evidence="7 8">
    <name type="scientific">Candidatus Pristimantibacillus lignocellulolyticus</name>
    <dbReference type="NCBI Taxonomy" id="2994561"/>
    <lineage>
        <taxon>Bacteria</taxon>
        <taxon>Bacillati</taxon>
        <taxon>Bacillota</taxon>
        <taxon>Bacilli</taxon>
        <taxon>Bacillales</taxon>
        <taxon>Paenibacillaceae</taxon>
        <taxon>Candidatus Pristimantibacillus</taxon>
    </lineage>
</organism>
<accession>A0A9J6ZF62</accession>
<protein>
    <submittedName>
        <fullName evidence="7">DUF423 domain-containing protein</fullName>
    </submittedName>
</protein>
<feature type="transmembrane region" description="Helical" evidence="6">
    <location>
        <begin position="47"/>
        <end position="63"/>
    </location>
</feature>
<evidence type="ECO:0000256" key="4">
    <source>
        <dbReference type="ARBA" id="ARBA00022989"/>
    </source>
</evidence>
<dbReference type="PANTHER" id="PTHR43461">
    <property type="entry name" value="TRANSMEMBRANE PROTEIN 256"/>
    <property type="match status" value="1"/>
</dbReference>
<evidence type="ECO:0000256" key="2">
    <source>
        <dbReference type="ARBA" id="ARBA00009694"/>
    </source>
</evidence>
<dbReference type="Proteomes" id="UP001056756">
    <property type="component" value="Chromosome"/>
</dbReference>
<evidence type="ECO:0000256" key="1">
    <source>
        <dbReference type="ARBA" id="ARBA00004141"/>
    </source>
</evidence>
<dbReference type="GO" id="GO:0005886">
    <property type="term" value="C:plasma membrane"/>
    <property type="evidence" value="ECO:0007669"/>
    <property type="project" value="TreeGrafter"/>
</dbReference>
<dbReference type="Pfam" id="PF04241">
    <property type="entry name" value="DUF423"/>
    <property type="match status" value="1"/>
</dbReference>
<evidence type="ECO:0000313" key="8">
    <source>
        <dbReference type="Proteomes" id="UP001056756"/>
    </source>
</evidence>
<keyword evidence="5 6" id="KW-0472">Membrane</keyword>
<comment type="similarity">
    <text evidence="2">Belongs to the UPF0382 family.</text>
</comment>
<dbReference type="InterPro" id="IPR006696">
    <property type="entry name" value="DUF423"/>
</dbReference>
<evidence type="ECO:0000256" key="3">
    <source>
        <dbReference type="ARBA" id="ARBA00022692"/>
    </source>
</evidence>
<evidence type="ECO:0000313" key="7">
    <source>
        <dbReference type="EMBL" id="URN94671.1"/>
    </source>
</evidence>
<dbReference type="EMBL" id="CP097899">
    <property type="protein sequence ID" value="URN94671.1"/>
    <property type="molecule type" value="Genomic_DNA"/>
</dbReference>
<dbReference type="AlphaFoldDB" id="A0A9J6ZF62"/>
<keyword evidence="3 6" id="KW-0812">Transmembrane</keyword>
<feature type="transmembrane region" description="Helical" evidence="6">
    <location>
        <begin position="70"/>
        <end position="91"/>
    </location>
</feature>
<proteinExistence type="inferred from homology"/>
<evidence type="ECO:0000256" key="5">
    <source>
        <dbReference type="ARBA" id="ARBA00023136"/>
    </source>
</evidence>
<gene>
    <name evidence="7" type="ORF">NAG76_23110</name>
</gene>
<dbReference type="KEGG" id="plig:NAG76_23110"/>
<sequence>MFRKYFSIGAICAALAIALGAFGAHGLKEIVSERMLQNFETGVRYQMYNALGLMLIALASTMVKNYKKLATGAILIIVGIIIFSGSLYIMALTGKTILGAITPIGGVSLIAGWIFVVWGIAGNKTD</sequence>
<dbReference type="PANTHER" id="PTHR43461:SF1">
    <property type="entry name" value="TRANSMEMBRANE PROTEIN 256"/>
    <property type="match status" value="1"/>
</dbReference>
<evidence type="ECO:0000256" key="6">
    <source>
        <dbReference type="SAM" id="Phobius"/>
    </source>
</evidence>